<reference evidence="1 2" key="1">
    <citation type="submission" date="2017-04" db="EMBL/GenBank/DDBJ databases">
        <authorList>
            <person name="Afonso C.L."/>
            <person name="Miller P.J."/>
            <person name="Scott M.A."/>
            <person name="Spackman E."/>
            <person name="Goraichik I."/>
            <person name="Dimitrov K.M."/>
            <person name="Suarez D.L."/>
            <person name="Swayne D.E."/>
        </authorList>
    </citation>
    <scope>NUCLEOTIDE SEQUENCE [LARGE SCALE GENOMIC DNA]</scope>
    <source>
        <strain evidence="1 2">USBA 355</strain>
    </source>
</reference>
<evidence type="ECO:0000313" key="1">
    <source>
        <dbReference type="EMBL" id="SMF59501.1"/>
    </source>
</evidence>
<dbReference type="AlphaFoldDB" id="A0A1Y6CE57"/>
<dbReference type="EMBL" id="FWZX01000022">
    <property type="protein sequence ID" value="SMF59501.1"/>
    <property type="molecule type" value="Genomic_DNA"/>
</dbReference>
<dbReference type="Proteomes" id="UP000192917">
    <property type="component" value="Unassembled WGS sequence"/>
</dbReference>
<sequence>MALFTASYEYLLAHFRACRGLYILGAGTSAGVAPFGHAFMTGPARDYALNSPSFPVDVPDHAPLTRRIIEMASGQAIGSRTDFLWFEKVQRLPDYYARLFMKHELAKPRFRQRPIDNYSVFRLFYPSLILNYNHDGLAGEACGGIHRVVDAHGTIQRGYGAPEMGELMMAAREFDLQVAPDDILMCIPESYADLQLAGRLLAVARFSPRFIAIIGYSFGQRPEGTYDDCVSLDFFREAFRGFLGNVYVISPNPGDLREMLADGIKSKNVLGVPAYWNVLAHAFIEALRDPTGPRSLNYVCEKILDSYGNGIVFPRSNGATTE</sequence>
<proteinExistence type="predicted"/>
<protein>
    <recommendedName>
        <fullName evidence="3">SIR2-like domain-containing protein</fullName>
    </recommendedName>
</protein>
<accession>A0A1Y6CE57</accession>
<evidence type="ECO:0008006" key="3">
    <source>
        <dbReference type="Google" id="ProtNLM"/>
    </source>
</evidence>
<keyword evidence="2" id="KW-1185">Reference proteome</keyword>
<name>A0A1Y6CE57_9PROT</name>
<gene>
    <name evidence="1" type="ORF">SAMN05428998_12294</name>
</gene>
<organism evidence="1 2">
    <name type="scientific">Tistlia consotensis USBA 355</name>
    <dbReference type="NCBI Taxonomy" id="560819"/>
    <lineage>
        <taxon>Bacteria</taxon>
        <taxon>Pseudomonadati</taxon>
        <taxon>Pseudomonadota</taxon>
        <taxon>Alphaproteobacteria</taxon>
        <taxon>Rhodospirillales</taxon>
        <taxon>Rhodovibrionaceae</taxon>
        <taxon>Tistlia</taxon>
    </lineage>
</organism>
<evidence type="ECO:0000313" key="2">
    <source>
        <dbReference type="Proteomes" id="UP000192917"/>
    </source>
</evidence>